<sequence>MLRRLLGRPFSSRISLPKQWAIVDLAQRLHDPATSKYTILPSKTTLEHTSVSISAFRDCFHKGQLDPCVVAALDSLHFVWDARAHAFNQKRLALEIYQREYGHTIVPINYIVPANDPAWPKELWHLRLGKAVDNFRSRGISSLSSAHVDALDALGFVWNAQDDTWQRNVDALTRFKALFGHTRVPEAFVVPSDEPWPKQLHGFRLGVFVHAVRARQDRLSTDRKEDMDDLGLQLNTREVGWQTFVAALKVFRREHHHVCVPKSYVTADGLKLGVFVRNARHRVKSLTPARKETLDALGFKWTLPTTVVTE</sequence>
<evidence type="ECO:0000313" key="2">
    <source>
        <dbReference type="EMBL" id="KAF0698450.1"/>
    </source>
</evidence>
<dbReference type="AlphaFoldDB" id="A0A485KRS0"/>
<dbReference type="Pfam" id="PF03457">
    <property type="entry name" value="HA"/>
    <property type="match status" value="2"/>
</dbReference>
<gene>
    <name evidence="3" type="primary">Aste57867_10935</name>
    <name evidence="2" type="ORF">As57867_010895</name>
    <name evidence="3" type="ORF">ASTE57867_10935</name>
</gene>
<organism evidence="3 4">
    <name type="scientific">Aphanomyces stellatus</name>
    <dbReference type="NCBI Taxonomy" id="120398"/>
    <lineage>
        <taxon>Eukaryota</taxon>
        <taxon>Sar</taxon>
        <taxon>Stramenopiles</taxon>
        <taxon>Oomycota</taxon>
        <taxon>Saprolegniomycetes</taxon>
        <taxon>Saprolegniales</taxon>
        <taxon>Verrucalvaceae</taxon>
        <taxon>Aphanomyces</taxon>
    </lineage>
</organism>
<name>A0A485KRS0_9STRA</name>
<accession>A0A485KRS0</accession>
<reference evidence="3 4" key="1">
    <citation type="submission" date="2019-03" db="EMBL/GenBank/DDBJ databases">
        <authorList>
            <person name="Gaulin E."/>
            <person name="Dumas B."/>
        </authorList>
    </citation>
    <scope>NUCLEOTIDE SEQUENCE [LARGE SCALE GENOMIC DNA]</scope>
    <source>
        <strain evidence="3">CBS 568.67</strain>
    </source>
</reference>
<dbReference type="EMBL" id="VJMH01005239">
    <property type="protein sequence ID" value="KAF0698450.1"/>
    <property type="molecule type" value="Genomic_DNA"/>
</dbReference>
<evidence type="ECO:0000313" key="3">
    <source>
        <dbReference type="EMBL" id="VFT87803.1"/>
    </source>
</evidence>
<dbReference type="Proteomes" id="UP000332933">
    <property type="component" value="Unassembled WGS sequence"/>
</dbReference>
<evidence type="ECO:0000259" key="1">
    <source>
        <dbReference type="Pfam" id="PF03457"/>
    </source>
</evidence>
<feature type="domain" description="Helicase-associated" evidence="1">
    <location>
        <begin position="238"/>
        <end position="299"/>
    </location>
</feature>
<dbReference type="PANTHER" id="PTHR37066:SF1">
    <property type="entry name" value="LNS2_PITP DOMAIN-CONTAINING PROTEIN"/>
    <property type="match status" value="1"/>
</dbReference>
<dbReference type="Gene3D" id="6.10.140.530">
    <property type="match status" value="1"/>
</dbReference>
<dbReference type="InterPro" id="IPR005114">
    <property type="entry name" value="Helicase_assoc"/>
</dbReference>
<dbReference type="PANTHER" id="PTHR37066">
    <property type="entry name" value="HELICASE-ASSOCIATED"/>
    <property type="match status" value="1"/>
</dbReference>
<evidence type="ECO:0000313" key="4">
    <source>
        <dbReference type="Proteomes" id="UP000332933"/>
    </source>
</evidence>
<proteinExistence type="predicted"/>
<feature type="domain" description="Helicase-associated" evidence="1">
    <location>
        <begin position="161"/>
        <end position="231"/>
    </location>
</feature>
<dbReference type="OrthoDB" id="61841at2759"/>
<dbReference type="EMBL" id="CAADRA010005260">
    <property type="protein sequence ID" value="VFT87803.1"/>
    <property type="molecule type" value="Genomic_DNA"/>
</dbReference>
<reference evidence="2" key="2">
    <citation type="submission" date="2019-06" db="EMBL/GenBank/DDBJ databases">
        <title>Genomics analysis of Aphanomyces spp. identifies a new class of oomycete effector associated with host adaptation.</title>
        <authorList>
            <person name="Gaulin E."/>
        </authorList>
    </citation>
    <scope>NUCLEOTIDE SEQUENCE</scope>
    <source>
        <strain evidence="2">CBS 578.67</strain>
    </source>
</reference>
<keyword evidence="4" id="KW-1185">Reference proteome</keyword>
<protein>
    <submittedName>
        <fullName evidence="3">Aste57867_10935 protein</fullName>
    </submittedName>
</protein>